<dbReference type="EMBL" id="CP120992">
    <property type="protein sequence ID" value="WLQ39667.1"/>
    <property type="molecule type" value="Genomic_DNA"/>
</dbReference>
<dbReference type="PROSITE" id="PS00086">
    <property type="entry name" value="CYTOCHROME_P450"/>
    <property type="match status" value="1"/>
</dbReference>
<dbReference type="PANTHER" id="PTHR46696">
    <property type="entry name" value="P450, PUTATIVE (EUROFUNG)-RELATED"/>
    <property type="match status" value="1"/>
</dbReference>
<dbReference type="Gene3D" id="1.10.630.10">
    <property type="entry name" value="Cytochrome P450"/>
    <property type="match status" value="1"/>
</dbReference>
<sequence>MSDVDADLRGVADFTANPYPYYAKMRAEGPVHIVRTDDFDRVWLVVGYDEGRAVLADQRFAKDWRTLPGQTGAGNPINANMLEMDAPDHTRLRKLVAREFTARRIEALRPRVQQITDGLLDAMLPAGQADLIDALAFPLPMTVICELIGVPDLDRDAFRRLSNDVVSPAGAQEESDAVRAMGGYLAELIEDKRCSPGDDLLSALIAARYEDGDALSPDELVGMAFLLLVAGHETTVNLISNGVRALLDHPEQLAALRADFGLIDGAVEEMLRYDGPVETATFRFAREDVMIGSTAIAAGDPVLVALAGGDRDPGRYPDPDRFDIRRDAQGHLAFGHGIHFCMGAPLARMEGRIAIRSLLERCPGLVLDPDAGEPDWLPGMLIRGVRRLPVRW</sequence>
<evidence type="ECO:0000256" key="2">
    <source>
        <dbReference type="RuleBase" id="RU000461"/>
    </source>
</evidence>
<dbReference type="SUPFAM" id="SSF48264">
    <property type="entry name" value="Cytochrome P450"/>
    <property type="match status" value="1"/>
</dbReference>
<protein>
    <submittedName>
        <fullName evidence="3">Cytochrome P450</fullName>
    </submittedName>
</protein>
<keyword evidence="2" id="KW-0349">Heme</keyword>
<evidence type="ECO:0000256" key="1">
    <source>
        <dbReference type="ARBA" id="ARBA00010617"/>
    </source>
</evidence>
<gene>
    <name evidence="3" type="ORF">P8A22_06410</name>
</gene>
<keyword evidence="2" id="KW-0560">Oxidoreductase</keyword>
<keyword evidence="2" id="KW-0503">Monooxygenase</keyword>
<dbReference type="InterPro" id="IPR001128">
    <property type="entry name" value="Cyt_P450"/>
</dbReference>
<keyword evidence="2" id="KW-0408">Iron</keyword>
<dbReference type="InterPro" id="IPR036396">
    <property type="entry name" value="Cyt_P450_sf"/>
</dbReference>
<name>A0ABY9HYK1_9ACTN</name>
<dbReference type="RefSeq" id="WP_306086234.1">
    <property type="nucleotide sequence ID" value="NZ_CP120992.1"/>
</dbReference>
<dbReference type="CDD" id="cd11029">
    <property type="entry name" value="CYP107-like"/>
    <property type="match status" value="1"/>
</dbReference>
<dbReference type="Pfam" id="PF00067">
    <property type="entry name" value="p450"/>
    <property type="match status" value="1"/>
</dbReference>
<dbReference type="PANTHER" id="PTHR46696:SF1">
    <property type="entry name" value="CYTOCHROME P450 YJIB-RELATED"/>
    <property type="match status" value="1"/>
</dbReference>
<reference evidence="3 4" key="1">
    <citation type="submission" date="2023-03" db="EMBL/GenBank/DDBJ databases">
        <title>Isolation and description of six Streptomyces strains from soil environments, able to metabolize different microbial glucans.</title>
        <authorList>
            <person name="Widen T."/>
            <person name="Larsbrink J."/>
        </authorList>
    </citation>
    <scope>NUCLEOTIDE SEQUENCE [LARGE SCALE GENOMIC DNA]</scope>
    <source>
        <strain evidence="3 4">Mut2</strain>
    </source>
</reference>
<accession>A0ABY9HYK1</accession>
<keyword evidence="2" id="KW-0479">Metal-binding</keyword>
<evidence type="ECO:0000313" key="4">
    <source>
        <dbReference type="Proteomes" id="UP001229952"/>
    </source>
</evidence>
<dbReference type="InterPro" id="IPR017972">
    <property type="entry name" value="Cyt_P450_CS"/>
</dbReference>
<evidence type="ECO:0000313" key="3">
    <source>
        <dbReference type="EMBL" id="WLQ39667.1"/>
    </source>
</evidence>
<dbReference type="Proteomes" id="UP001229952">
    <property type="component" value="Chromosome"/>
</dbReference>
<dbReference type="InterPro" id="IPR002397">
    <property type="entry name" value="Cyt_P450_B"/>
</dbReference>
<organism evidence="3 4">
    <name type="scientific">Streptomyces laculatispora</name>
    <dbReference type="NCBI Taxonomy" id="887464"/>
    <lineage>
        <taxon>Bacteria</taxon>
        <taxon>Bacillati</taxon>
        <taxon>Actinomycetota</taxon>
        <taxon>Actinomycetes</taxon>
        <taxon>Kitasatosporales</taxon>
        <taxon>Streptomycetaceae</taxon>
        <taxon>Streptomyces</taxon>
    </lineage>
</organism>
<keyword evidence="4" id="KW-1185">Reference proteome</keyword>
<dbReference type="PRINTS" id="PR00359">
    <property type="entry name" value="BP450"/>
</dbReference>
<proteinExistence type="inferred from homology"/>
<comment type="similarity">
    <text evidence="1 2">Belongs to the cytochrome P450 family.</text>
</comment>